<proteinExistence type="predicted"/>
<evidence type="ECO:0000313" key="2">
    <source>
        <dbReference type="EMBL" id="KAK9950276.1"/>
    </source>
</evidence>
<keyword evidence="1" id="KW-1133">Transmembrane helix</keyword>
<gene>
    <name evidence="2" type="ORF">M0R45_005774</name>
</gene>
<keyword evidence="3" id="KW-1185">Reference proteome</keyword>
<evidence type="ECO:0000256" key="1">
    <source>
        <dbReference type="SAM" id="Phobius"/>
    </source>
</evidence>
<reference evidence="2 3" key="1">
    <citation type="journal article" date="2023" name="G3 (Bethesda)">
        <title>A chromosome-length genome assembly and annotation of blackberry (Rubus argutus, cv. 'Hillquist').</title>
        <authorList>
            <person name="Bruna T."/>
            <person name="Aryal R."/>
            <person name="Dudchenko O."/>
            <person name="Sargent D.J."/>
            <person name="Mead D."/>
            <person name="Buti M."/>
            <person name="Cavallini A."/>
            <person name="Hytonen T."/>
            <person name="Andres J."/>
            <person name="Pham M."/>
            <person name="Weisz D."/>
            <person name="Mascagni F."/>
            <person name="Usai G."/>
            <person name="Natali L."/>
            <person name="Bassil N."/>
            <person name="Fernandez G.E."/>
            <person name="Lomsadze A."/>
            <person name="Armour M."/>
            <person name="Olukolu B."/>
            <person name="Poorten T."/>
            <person name="Britton C."/>
            <person name="Davik J."/>
            <person name="Ashrafi H."/>
            <person name="Aiden E.L."/>
            <person name="Borodovsky M."/>
            <person name="Worthington M."/>
        </authorList>
    </citation>
    <scope>NUCLEOTIDE SEQUENCE [LARGE SCALE GENOMIC DNA]</scope>
    <source>
        <strain evidence="2">PI 553951</strain>
    </source>
</reference>
<sequence length="278" mass="32135">MVLDGLFTIELFCKVARLSPSDPDDAIFNLGWVFPNLIRDLLRLENQIPFFVLQILLDKSKASRKEDSQSSLAKLALEFINHAVETPPLIINQQFKVEAKHLLDLVRLSFIPQPPDQQSHPPQDKKLKSIPFPLVHLIRPLKVIKSNTRKACYFHCSKHITTYAAFMSCLVRTPADATFLCDRNIIENYLGTNEEVADFFRNLSKDVPFDIDQSFLCNLFNDVNNYQRNVWRVRWAGFKFTYFDTPWSFLSASAALILLLLTVLQAFYAVYAFYHPQQ</sequence>
<dbReference type="EMBL" id="JBEDUW010000001">
    <property type="protein sequence ID" value="KAK9950276.1"/>
    <property type="molecule type" value="Genomic_DNA"/>
</dbReference>
<dbReference type="Proteomes" id="UP001457282">
    <property type="component" value="Unassembled WGS sequence"/>
</dbReference>
<keyword evidence="1" id="KW-0472">Membrane</keyword>
<accession>A0AAW1YNN4</accession>
<protein>
    <submittedName>
        <fullName evidence="2">Uncharacterized protein</fullName>
    </submittedName>
</protein>
<comment type="caution">
    <text evidence="2">The sequence shown here is derived from an EMBL/GenBank/DDBJ whole genome shotgun (WGS) entry which is preliminary data.</text>
</comment>
<dbReference type="InterPro" id="IPR004158">
    <property type="entry name" value="DUF247_pln"/>
</dbReference>
<dbReference type="PANTHER" id="PTHR31170:SF21">
    <property type="match status" value="1"/>
</dbReference>
<evidence type="ECO:0000313" key="3">
    <source>
        <dbReference type="Proteomes" id="UP001457282"/>
    </source>
</evidence>
<dbReference type="PANTHER" id="PTHR31170">
    <property type="entry name" value="BNAC04G53230D PROTEIN"/>
    <property type="match status" value="1"/>
</dbReference>
<dbReference type="Pfam" id="PF03140">
    <property type="entry name" value="DUF247"/>
    <property type="match status" value="2"/>
</dbReference>
<organism evidence="2 3">
    <name type="scientific">Rubus argutus</name>
    <name type="common">Southern blackberry</name>
    <dbReference type="NCBI Taxonomy" id="59490"/>
    <lineage>
        <taxon>Eukaryota</taxon>
        <taxon>Viridiplantae</taxon>
        <taxon>Streptophyta</taxon>
        <taxon>Embryophyta</taxon>
        <taxon>Tracheophyta</taxon>
        <taxon>Spermatophyta</taxon>
        <taxon>Magnoliopsida</taxon>
        <taxon>eudicotyledons</taxon>
        <taxon>Gunneridae</taxon>
        <taxon>Pentapetalae</taxon>
        <taxon>rosids</taxon>
        <taxon>fabids</taxon>
        <taxon>Rosales</taxon>
        <taxon>Rosaceae</taxon>
        <taxon>Rosoideae</taxon>
        <taxon>Rosoideae incertae sedis</taxon>
        <taxon>Rubus</taxon>
    </lineage>
</organism>
<name>A0AAW1YNN4_RUBAR</name>
<keyword evidence="1" id="KW-0812">Transmembrane</keyword>
<feature type="transmembrane region" description="Helical" evidence="1">
    <location>
        <begin position="247"/>
        <end position="274"/>
    </location>
</feature>
<dbReference type="AlphaFoldDB" id="A0AAW1YNN4"/>